<name>A0A2J7Q7B2_9NEOP</name>
<evidence type="ECO:0000259" key="1">
    <source>
        <dbReference type="Pfam" id="PF13843"/>
    </source>
</evidence>
<evidence type="ECO:0000313" key="2">
    <source>
        <dbReference type="EMBL" id="PNF24473.1"/>
    </source>
</evidence>
<dbReference type="InterPro" id="IPR029526">
    <property type="entry name" value="PGBD"/>
</dbReference>
<evidence type="ECO:0000313" key="3">
    <source>
        <dbReference type="Proteomes" id="UP000235965"/>
    </source>
</evidence>
<dbReference type="AlphaFoldDB" id="A0A2J7Q7B2"/>
<feature type="domain" description="PiggyBac transposable element-derived protein" evidence="1">
    <location>
        <begin position="1"/>
        <end position="96"/>
    </location>
</feature>
<dbReference type="Pfam" id="PF13843">
    <property type="entry name" value="DDE_Tnp_1_7"/>
    <property type="match status" value="1"/>
</dbReference>
<protein>
    <recommendedName>
        <fullName evidence="1">PiggyBac transposable element-derived protein domain-containing protein</fullName>
    </recommendedName>
</protein>
<comment type="caution">
    <text evidence="2">The sequence shown here is derived from an EMBL/GenBank/DDBJ whole genome shotgun (WGS) entry which is preliminary data.</text>
</comment>
<dbReference type="PANTHER" id="PTHR46599:SF3">
    <property type="entry name" value="PIGGYBAC TRANSPOSABLE ELEMENT-DERIVED PROTEIN 4"/>
    <property type="match status" value="1"/>
</dbReference>
<gene>
    <name evidence="2" type="ORF">B7P43_G09102</name>
</gene>
<dbReference type="PANTHER" id="PTHR46599">
    <property type="entry name" value="PIGGYBAC TRANSPOSABLE ELEMENT-DERIVED PROTEIN 4"/>
    <property type="match status" value="1"/>
</dbReference>
<dbReference type="Proteomes" id="UP000235965">
    <property type="component" value="Unassembled WGS sequence"/>
</dbReference>
<organism evidence="2 3">
    <name type="scientific">Cryptotermes secundus</name>
    <dbReference type="NCBI Taxonomy" id="105785"/>
    <lineage>
        <taxon>Eukaryota</taxon>
        <taxon>Metazoa</taxon>
        <taxon>Ecdysozoa</taxon>
        <taxon>Arthropoda</taxon>
        <taxon>Hexapoda</taxon>
        <taxon>Insecta</taxon>
        <taxon>Pterygota</taxon>
        <taxon>Neoptera</taxon>
        <taxon>Polyneoptera</taxon>
        <taxon>Dictyoptera</taxon>
        <taxon>Blattodea</taxon>
        <taxon>Blattoidea</taxon>
        <taxon>Termitoidae</taxon>
        <taxon>Kalotermitidae</taxon>
        <taxon>Cryptotermitinae</taxon>
        <taxon>Cryptotermes</taxon>
    </lineage>
</organism>
<proteinExistence type="predicted"/>
<sequence>IRTIFNTLNDAYEKYYNPSEHLAIDKIIVKFKRRVVFRQYIPKKHERFGIKIFKICDAAGYTYDMKVYLGKERTRADQDVTATHATVRDLCRCIEGIERGWHTVKLFFHFLDMTILNSFILLSSCGTKLSHREFRLALVCNMLVHAARGPSRPQQSMGRPPAVSSAISRLEEASRHHWPTSSTSRLRCRVCSWHRKRSYIQTKRVKCDIGLCISGCFQQFHMKATFS</sequence>
<dbReference type="STRING" id="105785.A0A2J7Q7B2"/>
<dbReference type="InParanoid" id="A0A2J7Q7B2"/>
<reference evidence="2 3" key="1">
    <citation type="submission" date="2017-12" db="EMBL/GenBank/DDBJ databases">
        <title>Hemimetabolous genomes reveal molecular basis of termite eusociality.</title>
        <authorList>
            <person name="Harrison M.C."/>
            <person name="Jongepier E."/>
            <person name="Robertson H.M."/>
            <person name="Arning N."/>
            <person name="Bitard-Feildel T."/>
            <person name="Chao H."/>
            <person name="Childers C.P."/>
            <person name="Dinh H."/>
            <person name="Doddapaneni H."/>
            <person name="Dugan S."/>
            <person name="Gowin J."/>
            <person name="Greiner C."/>
            <person name="Han Y."/>
            <person name="Hu H."/>
            <person name="Hughes D.S.T."/>
            <person name="Huylmans A.-K."/>
            <person name="Kemena C."/>
            <person name="Kremer L.P.M."/>
            <person name="Lee S.L."/>
            <person name="Lopez-Ezquerra A."/>
            <person name="Mallet L."/>
            <person name="Monroy-Kuhn J.M."/>
            <person name="Moser A."/>
            <person name="Murali S.C."/>
            <person name="Muzny D.M."/>
            <person name="Otani S."/>
            <person name="Piulachs M.-D."/>
            <person name="Poelchau M."/>
            <person name="Qu J."/>
            <person name="Schaub F."/>
            <person name="Wada-Katsumata A."/>
            <person name="Worley K.C."/>
            <person name="Xie Q."/>
            <person name="Ylla G."/>
            <person name="Poulsen M."/>
            <person name="Gibbs R.A."/>
            <person name="Schal C."/>
            <person name="Richards S."/>
            <person name="Belles X."/>
            <person name="Korb J."/>
            <person name="Bornberg-Bauer E."/>
        </authorList>
    </citation>
    <scope>NUCLEOTIDE SEQUENCE [LARGE SCALE GENOMIC DNA]</scope>
    <source>
        <tissue evidence="2">Whole body</tissue>
    </source>
</reference>
<accession>A0A2J7Q7B2</accession>
<keyword evidence="3" id="KW-1185">Reference proteome</keyword>
<dbReference type="EMBL" id="NEVH01017446">
    <property type="protein sequence ID" value="PNF24473.1"/>
    <property type="molecule type" value="Genomic_DNA"/>
</dbReference>
<dbReference type="OrthoDB" id="8057954at2759"/>
<feature type="non-terminal residue" evidence="2">
    <location>
        <position position="1"/>
    </location>
</feature>